<keyword evidence="3" id="KW-1185">Reference proteome</keyword>
<dbReference type="AlphaFoldDB" id="A0A5C2RX45"/>
<dbReference type="SUPFAM" id="SSF81383">
    <property type="entry name" value="F-box domain"/>
    <property type="match status" value="1"/>
</dbReference>
<dbReference type="InterPro" id="IPR036047">
    <property type="entry name" value="F-box-like_dom_sf"/>
</dbReference>
<reference evidence="2" key="1">
    <citation type="journal article" date="2018" name="Genome Biol. Evol.">
        <title>Genomics and development of Lentinus tigrinus, a white-rot wood-decaying mushroom with dimorphic fruiting bodies.</title>
        <authorList>
            <person name="Wu B."/>
            <person name="Xu Z."/>
            <person name="Knudson A."/>
            <person name="Carlson A."/>
            <person name="Chen N."/>
            <person name="Kovaka S."/>
            <person name="LaButti K."/>
            <person name="Lipzen A."/>
            <person name="Pennachio C."/>
            <person name="Riley R."/>
            <person name="Schakwitz W."/>
            <person name="Umezawa K."/>
            <person name="Ohm R.A."/>
            <person name="Grigoriev I.V."/>
            <person name="Nagy L.G."/>
            <person name="Gibbons J."/>
            <person name="Hibbett D."/>
        </authorList>
    </citation>
    <scope>NUCLEOTIDE SEQUENCE [LARGE SCALE GENOMIC DNA]</scope>
    <source>
        <strain evidence="2">ALCF2SS1-6</strain>
    </source>
</reference>
<accession>A0A5C2RX45</accession>
<evidence type="ECO:0000313" key="3">
    <source>
        <dbReference type="Proteomes" id="UP000313359"/>
    </source>
</evidence>
<dbReference type="PROSITE" id="PS50181">
    <property type="entry name" value="FBOX"/>
    <property type="match status" value="1"/>
</dbReference>
<dbReference type="SMART" id="SM00256">
    <property type="entry name" value="FBOX"/>
    <property type="match status" value="1"/>
</dbReference>
<protein>
    <recommendedName>
        <fullName evidence="1">F-box domain-containing protein</fullName>
    </recommendedName>
</protein>
<dbReference type="OrthoDB" id="2744443at2759"/>
<dbReference type="InterPro" id="IPR032675">
    <property type="entry name" value="LRR_dom_sf"/>
</dbReference>
<proteinExistence type="predicted"/>
<name>A0A5C2RX45_9APHY</name>
<organism evidence="2 3">
    <name type="scientific">Lentinus tigrinus ALCF2SS1-6</name>
    <dbReference type="NCBI Taxonomy" id="1328759"/>
    <lineage>
        <taxon>Eukaryota</taxon>
        <taxon>Fungi</taxon>
        <taxon>Dikarya</taxon>
        <taxon>Basidiomycota</taxon>
        <taxon>Agaricomycotina</taxon>
        <taxon>Agaricomycetes</taxon>
        <taxon>Polyporales</taxon>
        <taxon>Polyporaceae</taxon>
        <taxon>Lentinus</taxon>
    </lineage>
</organism>
<sequence>MTQNREPTPEQIRAHFAGLPPAHSAELADLIEEDCRARIEEYLLKIEELHECFRGVRSMRNAAATINFKLPPEVIMHVFRCVQPDTRRSIALTHVCRLWRSLVDAVPEFWVRLLDPRVSEVVEMTGDEAWHCQLVTDMMRKSSPRAFGTALMSRELPAVDKERTADCFSRLSSLSLMYSEGDRLEALRFTSFPCLDTLSLWREVAHPQEALPFTSMRSSQFPRLHTLHTNCQSLASCFAYPHLRELSVGSPSILESSLDLPSQRQRFRVCCNVKDVLNTIQRCTGLEVLRFSHSLPCSQHEESGNGTIVHMPRLRVLTIVDRATRGLRLDTISYLLLTDGPCSINAFKERFELDPATLREYQKRLEAVASSVNLSSDATQIPATPEL</sequence>
<dbReference type="Gene3D" id="3.80.10.10">
    <property type="entry name" value="Ribonuclease Inhibitor"/>
    <property type="match status" value="1"/>
</dbReference>
<dbReference type="Pfam" id="PF12937">
    <property type="entry name" value="F-box-like"/>
    <property type="match status" value="1"/>
</dbReference>
<evidence type="ECO:0000313" key="2">
    <source>
        <dbReference type="EMBL" id="RPD55336.1"/>
    </source>
</evidence>
<evidence type="ECO:0000259" key="1">
    <source>
        <dbReference type="PROSITE" id="PS50181"/>
    </source>
</evidence>
<dbReference type="Proteomes" id="UP000313359">
    <property type="component" value="Unassembled WGS sequence"/>
</dbReference>
<gene>
    <name evidence="2" type="ORF">L227DRAFT_308382</name>
</gene>
<feature type="domain" description="F-box" evidence="1">
    <location>
        <begin position="64"/>
        <end position="113"/>
    </location>
</feature>
<dbReference type="InterPro" id="IPR001810">
    <property type="entry name" value="F-box_dom"/>
</dbReference>
<dbReference type="EMBL" id="ML122296">
    <property type="protein sequence ID" value="RPD55336.1"/>
    <property type="molecule type" value="Genomic_DNA"/>
</dbReference>
<dbReference type="Gene3D" id="1.20.1280.50">
    <property type="match status" value="1"/>
</dbReference>